<dbReference type="InterPro" id="IPR016035">
    <property type="entry name" value="Acyl_Trfase/lysoPLipase"/>
</dbReference>
<feature type="active site" description="Proton donor; for dehydratase activity" evidence="8">
    <location>
        <position position="1251"/>
    </location>
</feature>
<evidence type="ECO:0000256" key="3">
    <source>
        <dbReference type="ARBA" id="ARBA00022679"/>
    </source>
</evidence>
<dbReference type="InterPro" id="IPR036736">
    <property type="entry name" value="ACP-like_sf"/>
</dbReference>
<dbReference type="GO" id="GO:0044550">
    <property type="term" value="P:secondary metabolite biosynthetic process"/>
    <property type="evidence" value="ECO:0007669"/>
    <property type="project" value="UniProtKB-ARBA"/>
</dbReference>
<evidence type="ECO:0000256" key="6">
    <source>
        <dbReference type="ARBA" id="ARBA00023268"/>
    </source>
</evidence>
<dbReference type="SMART" id="SM00829">
    <property type="entry name" value="PKS_ER"/>
    <property type="match status" value="1"/>
</dbReference>
<dbReference type="SMART" id="SM00822">
    <property type="entry name" value="PKS_KR"/>
    <property type="match status" value="1"/>
</dbReference>
<feature type="region of interest" description="Disordered" evidence="9">
    <location>
        <begin position="2521"/>
        <end position="2541"/>
    </location>
</feature>
<dbReference type="PROSITE" id="PS52019">
    <property type="entry name" value="PKS_MFAS_DH"/>
    <property type="match status" value="1"/>
</dbReference>
<evidence type="ECO:0000256" key="4">
    <source>
        <dbReference type="ARBA" id="ARBA00022857"/>
    </source>
</evidence>
<keyword evidence="1" id="KW-0596">Phosphopantetheine</keyword>
<dbReference type="InterPro" id="IPR016036">
    <property type="entry name" value="Malonyl_transacylase_ACP-bd"/>
</dbReference>
<dbReference type="InterPro" id="IPR029063">
    <property type="entry name" value="SAM-dependent_MTases_sf"/>
</dbReference>
<dbReference type="CDD" id="cd00833">
    <property type="entry name" value="PKS"/>
    <property type="match status" value="1"/>
</dbReference>
<feature type="domain" description="PKS/mFAS DH" evidence="12">
    <location>
        <begin position="1027"/>
        <end position="1341"/>
    </location>
</feature>
<dbReference type="PANTHER" id="PTHR43775:SF29">
    <property type="entry name" value="ASPERFURANONE POLYKETIDE SYNTHASE AFOG-RELATED"/>
    <property type="match status" value="1"/>
</dbReference>
<evidence type="ECO:0000256" key="5">
    <source>
        <dbReference type="ARBA" id="ARBA00023002"/>
    </source>
</evidence>
<dbReference type="InterPro" id="IPR036291">
    <property type="entry name" value="NAD(P)-bd_dom_sf"/>
</dbReference>
<keyword evidence="14" id="KW-1185">Reference proteome</keyword>
<dbReference type="SUPFAM" id="SSF53901">
    <property type="entry name" value="Thiolase-like"/>
    <property type="match status" value="1"/>
</dbReference>
<keyword evidence="7" id="KW-0012">Acyltransferase</keyword>
<dbReference type="PROSITE" id="PS00606">
    <property type="entry name" value="KS3_1"/>
    <property type="match status" value="1"/>
</dbReference>
<dbReference type="InterPro" id="IPR020843">
    <property type="entry name" value="ER"/>
</dbReference>
<evidence type="ECO:0000256" key="8">
    <source>
        <dbReference type="PROSITE-ProRule" id="PRU01363"/>
    </source>
</evidence>
<dbReference type="Pfam" id="PF00698">
    <property type="entry name" value="Acyl_transf_1"/>
    <property type="match status" value="1"/>
</dbReference>
<dbReference type="InterPro" id="IPR020806">
    <property type="entry name" value="PKS_PP-bd"/>
</dbReference>
<dbReference type="GO" id="GO:0016491">
    <property type="term" value="F:oxidoreductase activity"/>
    <property type="evidence" value="ECO:0007669"/>
    <property type="project" value="UniProtKB-KW"/>
</dbReference>
<dbReference type="GO" id="GO:0004312">
    <property type="term" value="F:fatty acid synthase activity"/>
    <property type="evidence" value="ECO:0007669"/>
    <property type="project" value="TreeGrafter"/>
</dbReference>
<dbReference type="Pfam" id="PF14765">
    <property type="entry name" value="PS-DH"/>
    <property type="match status" value="1"/>
</dbReference>
<dbReference type="OrthoDB" id="329835at2759"/>
<dbReference type="Pfam" id="PF02801">
    <property type="entry name" value="Ketoacyl-synt_C"/>
    <property type="match status" value="1"/>
</dbReference>
<keyword evidence="4" id="KW-0521">NADP</keyword>
<dbReference type="InterPro" id="IPR013149">
    <property type="entry name" value="ADH-like_C"/>
</dbReference>
<dbReference type="Gene3D" id="3.40.366.10">
    <property type="entry name" value="Malonyl-Coenzyme A Acyl Carrier Protein, domain 2"/>
    <property type="match status" value="1"/>
</dbReference>
<dbReference type="GO" id="GO:0031177">
    <property type="term" value="F:phosphopantetheine binding"/>
    <property type="evidence" value="ECO:0007669"/>
    <property type="project" value="InterPro"/>
</dbReference>
<dbReference type="Gene3D" id="3.40.50.150">
    <property type="entry name" value="Vaccinia Virus protein VP39"/>
    <property type="match status" value="1"/>
</dbReference>
<dbReference type="Pfam" id="PF23114">
    <property type="entry name" value="NAD-bd_HRPKS_sdrA"/>
    <property type="match status" value="1"/>
</dbReference>
<evidence type="ECO:0000259" key="12">
    <source>
        <dbReference type="PROSITE" id="PS52019"/>
    </source>
</evidence>
<evidence type="ECO:0000256" key="9">
    <source>
        <dbReference type="SAM" id="MobiDB-lite"/>
    </source>
</evidence>
<keyword evidence="6" id="KW-0511">Multifunctional enzyme</keyword>
<dbReference type="GO" id="GO:0006633">
    <property type="term" value="P:fatty acid biosynthetic process"/>
    <property type="evidence" value="ECO:0007669"/>
    <property type="project" value="InterPro"/>
</dbReference>
<dbReference type="InterPro" id="IPR049551">
    <property type="entry name" value="PKS_DH_C"/>
</dbReference>
<dbReference type="SMART" id="SM00823">
    <property type="entry name" value="PKS_PP"/>
    <property type="match status" value="1"/>
</dbReference>
<dbReference type="Gene3D" id="3.40.50.720">
    <property type="entry name" value="NAD(P)-binding Rossmann-like Domain"/>
    <property type="match status" value="1"/>
</dbReference>
<evidence type="ECO:0000313" key="13">
    <source>
        <dbReference type="EMBL" id="ROW15603.1"/>
    </source>
</evidence>
<dbReference type="InterPro" id="IPR014031">
    <property type="entry name" value="Ketoacyl_synth_C"/>
</dbReference>
<dbReference type="Pfam" id="PF08659">
    <property type="entry name" value="KR"/>
    <property type="match status" value="1"/>
</dbReference>
<dbReference type="SUPFAM" id="SSF47336">
    <property type="entry name" value="ACP-like"/>
    <property type="match status" value="1"/>
</dbReference>
<dbReference type="SUPFAM" id="SSF53335">
    <property type="entry name" value="S-adenosyl-L-methionine-dependent methyltransferases"/>
    <property type="match status" value="1"/>
</dbReference>
<dbReference type="CDD" id="cd05195">
    <property type="entry name" value="enoyl_red"/>
    <property type="match status" value="1"/>
</dbReference>
<dbReference type="SUPFAM" id="SSF51735">
    <property type="entry name" value="NAD(P)-binding Rossmann-fold domains"/>
    <property type="match status" value="2"/>
</dbReference>
<dbReference type="InterPro" id="IPR013217">
    <property type="entry name" value="Methyltransf_12"/>
</dbReference>
<dbReference type="InterPro" id="IPR013154">
    <property type="entry name" value="ADH-like_N"/>
</dbReference>
<keyword evidence="2" id="KW-0597">Phosphoprotein</keyword>
<dbReference type="InterPro" id="IPR001227">
    <property type="entry name" value="Ac_transferase_dom_sf"/>
</dbReference>
<accession>A0A423XH25</accession>
<dbReference type="GO" id="GO:1901336">
    <property type="term" value="P:lactone biosynthetic process"/>
    <property type="evidence" value="ECO:0007669"/>
    <property type="project" value="UniProtKB-ARBA"/>
</dbReference>
<evidence type="ECO:0000259" key="10">
    <source>
        <dbReference type="PROSITE" id="PS50075"/>
    </source>
</evidence>
<dbReference type="PROSITE" id="PS50075">
    <property type="entry name" value="CARRIER"/>
    <property type="match status" value="1"/>
</dbReference>
<name>A0A423XH25_9PEZI</name>
<dbReference type="InterPro" id="IPR057326">
    <property type="entry name" value="KR_dom"/>
</dbReference>
<dbReference type="GO" id="GO:0004315">
    <property type="term" value="F:3-oxoacyl-[acyl-carrier-protein] synthase activity"/>
    <property type="evidence" value="ECO:0007669"/>
    <property type="project" value="InterPro"/>
</dbReference>
<evidence type="ECO:0000313" key="14">
    <source>
        <dbReference type="Proteomes" id="UP000285146"/>
    </source>
</evidence>
<dbReference type="SMART" id="SM00827">
    <property type="entry name" value="PKS_AT"/>
    <property type="match status" value="1"/>
</dbReference>
<dbReference type="InterPro" id="IPR049552">
    <property type="entry name" value="PKS_DH_N"/>
</dbReference>
<dbReference type="Pfam" id="PF21089">
    <property type="entry name" value="PKS_DH_N"/>
    <property type="match status" value="1"/>
</dbReference>
<evidence type="ECO:0000256" key="2">
    <source>
        <dbReference type="ARBA" id="ARBA00022553"/>
    </source>
</evidence>
<dbReference type="InParanoid" id="A0A423XH25"/>
<dbReference type="Gene3D" id="3.10.129.110">
    <property type="entry name" value="Polyketide synthase dehydratase"/>
    <property type="match status" value="1"/>
</dbReference>
<dbReference type="SUPFAM" id="SSF50129">
    <property type="entry name" value="GroES-like"/>
    <property type="match status" value="1"/>
</dbReference>
<dbReference type="EMBL" id="LKEB01000008">
    <property type="protein sequence ID" value="ROW15603.1"/>
    <property type="molecule type" value="Genomic_DNA"/>
</dbReference>
<dbReference type="PROSITE" id="PS52004">
    <property type="entry name" value="KS3_2"/>
    <property type="match status" value="1"/>
</dbReference>
<dbReference type="Pfam" id="PF08240">
    <property type="entry name" value="ADH_N"/>
    <property type="match status" value="1"/>
</dbReference>
<keyword evidence="3" id="KW-0808">Transferase</keyword>
<protein>
    <submittedName>
        <fullName evidence="13">Uncharacterized protein</fullName>
    </submittedName>
</protein>
<evidence type="ECO:0000256" key="7">
    <source>
        <dbReference type="ARBA" id="ARBA00023315"/>
    </source>
</evidence>
<organism evidence="13 14">
    <name type="scientific">Cytospora leucostoma</name>
    <dbReference type="NCBI Taxonomy" id="1230097"/>
    <lineage>
        <taxon>Eukaryota</taxon>
        <taxon>Fungi</taxon>
        <taxon>Dikarya</taxon>
        <taxon>Ascomycota</taxon>
        <taxon>Pezizomycotina</taxon>
        <taxon>Sordariomycetes</taxon>
        <taxon>Sordariomycetidae</taxon>
        <taxon>Diaporthales</taxon>
        <taxon>Cytosporaceae</taxon>
        <taxon>Cytospora</taxon>
    </lineage>
</organism>
<dbReference type="Proteomes" id="UP000285146">
    <property type="component" value="Unassembled WGS sequence"/>
</dbReference>
<feature type="region of interest" description="C-terminal hotdog fold" evidence="8">
    <location>
        <begin position="1185"/>
        <end position="1341"/>
    </location>
</feature>
<dbReference type="InterPro" id="IPR049900">
    <property type="entry name" value="PKS_mFAS_DH"/>
</dbReference>
<dbReference type="Gene3D" id="1.10.1200.10">
    <property type="entry name" value="ACP-like"/>
    <property type="match status" value="1"/>
</dbReference>
<dbReference type="Pfam" id="PF08242">
    <property type="entry name" value="Methyltransf_12"/>
    <property type="match status" value="1"/>
</dbReference>
<dbReference type="PANTHER" id="PTHR43775">
    <property type="entry name" value="FATTY ACID SYNTHASE"/>
    <property type="match status" value="1"/>
</dbReference>
<dbReference type="InterPro" id="IPR009081">
    <property type="entry name" value="PP-bd_ACP"/>
</dbReference>
<dbReference type="Gene3D" id="3.90.180.10">
    <property type="entry name" value="Medium-chain alcohol dehydrogenases, catalytic domain"/>
    <property type="match status" value="1"/>
</dbReference>
<proteinExistence type="predicted"/>
<evidence type="ECO:0000256" key="1">
    <source>
        <dbReference type="ARBA" id="ARBA00022450"/>
    </source>
</evidence>
<dbReference type="Pfam" id="PF00107">
    <property type="entry name" value="ADH_zinc_N"/>
    <property type="match status" value="1"/>
</dbReference>
<dbReference type="InterPro" id="IPR056501">
    <property type="entry name" value="NAD-bd_HRPKS_sdrA"/>
</dbReference>
<dbReference type="CDD" id="cd02440">
    <property type="entry name" value="AdoMet_MTases"/>
    <property type="match status" value="1"/>
</dbReference>
<dbReference type="InterPro" id="IPR016039">
    <property type="entry name" value="Thiolase-like"/>
</dbReference>
<dbReference type="SUPFAM" id="SSF52151">
    <property type="entry name" value="FabD/lysophospholipase-like"/>
    <property type="match status" value="1"/>
</dbReference>
<dbReference type="STRING" id="1230097.A0A423XH25"/>
<evidence type="ECO:0000259" key="11">
    <source>
        <dbReference type="PROSITE" id="PS52004"/>
    </source>
</evidence>
<dbReference type="InterPro" id="IPR014043">
    <property type="entry name" value="Acyl_transferase_dom"/>
</dbReference>
<dbReference type="SUPFAM" id="SSF55048">
    <property type="entry name" value="Probable ACP-binding domain of malonyl-CoA ACP transacylase"/>
    <property type="match status" value="1"/>
</dbReference>
<dbReference type="InterPro" id="IPR013968">
    <property type="entry name" value="PKS_KR"/>
</dbReference>
<dbReference type="InterPro" id="IPR011032">
    <property type="entry name" value="GroES-like_sf"/>
</dbReference>
<feature type="domain" description="Ketosynthase family 3 (KS3)" evidence="11">
    <location>
        <begin position="20"/>
        <end position="445"/>
    </location>
</feature>
<keyword evidence="5" id="KW-0560">Oxidoreductase</keyword>
<feature type="domain" description="Carrier" evidence="10">
    <location>
        <begin position="2554"/>
        <end position="2631"/>
    </location>
</feature>
<dbReference type="InterPro" id="IPR014030">
    <property type="entry name" value="Ketoacyl_synth_N"/>
</dbReference>
<dbReference type="InterPro" id="IPR050091">
    <property type="entry name" value="PKS_NRPS_Biosynth_Enz"/>
</dbReference>
<dbReference type="Pfam" id="PF23297">
    <property type="entry name" value="ACP_SdgA_C"/>
    <property type="match status" value="1"/>
</dbReference>
<feature type="region of interest" description="N-terminal hotdog fold" evidence="8">
    <location>
        <begin position="1027"/>
        <end position="1158"/>
    </location>
</feature>
<dbReference type="SMART" id="SM00826">
    <property type="entry name" value="PKS_DH"/>
    <property type="match status" value="1"/>
</dbReference>
<dbReference type="Gene3D" id="3.40.47.10">
    <property type="match status" value="1"/>
</dbReference>
<sequence>MPHSLNICEARQYGADEDLLQPLAVIGFSLKFPQDADTVEGFWRVLKEKRDVMTPWPDDRMNFHAFRTQNSKSGTENFVPGAHFLKEDLGAFDASFFSISAAEAASMDVQHRILLEATYHALENAGITMEQAFGSKTGVYSGSMANDYQQVILKDIDDIPKHAVTGSAQSMIANRLSWFYNLHGPSINMDSACSSSLMAFDFACQGLRNRNCDMAIVTGSSLVLAAETTLSLNNMNMLSPHGQSFSFDARADGYSRGEGFSVVLVKRLRDALRDGDTIRAVVRSTGSNQDGYTPGVTQPSRELQARLIKDTYEKAGLSLQETRLFEAHGTGTPLGDPLEADAIGSTFRKVRTRDDPLYIGALKSNIGHLEGGSGLAGLIKTIMVLEAGIIPPNANFEKINPKIDAEFLNIKFPTECVPWPSPGLRRASVASFGFGGSNSHVVLDDALNYLRLRSLVGTHHTSPWRQSVAVCSAQNDVNDTQGLSHVERIRAPNGGCNSHSNGVVASITTNGLDSIHDDEVHLTTGQVPSPGSASTPTKAGPDRLLIFSAADENGLKRLGDAYEAYIRSHQVTEDDETYLDNLAFTLSAHRSSMSWKSFAILNTVESLKDIGSLISKPLSPARNGGLAFIFTGQGAQYRHMGIELLSHPDFRAAIELFDEGLQALGSSWSISGLLSEGDYSHDIDDPEYSQPMTTALQIALYELLRSLDVKPSSVLGHSSGEIAAAYAAGALDLSSACKVSFERGRWASALKRSTECPGAMLSVDLSEEAMQGYLSEHRQFAKDIHVACINSPYNVTISGDESSIDSIQRTLAGEQIRTKKLSTGVAYHSPHMVQIAKEYTESLVGLRPGKGSVKRPLMISSVTGQHVLDIKDVCKPEYWVANMVSPVQFARAMSVMSKSIDRAQTRKLGSPKLEMIQDLVEVGPHAALRRPVIDCLEHNKVPAARGRYHSVLLRQSPASQAALRLIGELYSRGHGINVQQANNIGKSTSASPQLLVDLPSYPFKHTKSYWHESQISKHGRVRRAPKLELLGVPVTDWNPLEPRWRKVFDLTETPWKGEHSVNGKAIYPATGMIVMAVEGAKQVADTSRRISGYRIRDAVFSAPIAIEEDRSQVQLHMRSDHSHADRSSTSFESRVYSKSVTGWFENCRGFVQVNFENDREESMGIRQRENMFFQDKYNEALKTCTHHVPRAKMYENFVSNGLIYGPSFQGLDNLFWDGKNTAIGDVRCFQWTDEQTQNHRQSHVAHPTTLDAAGQLSWVVLTKGAEEILANGFAATRIQDMWIASSGLAYPETDHLRVYNNSGLRGLRGTDCSLFALDQAGNLVLQISHFETTTIGGDETVFNDIRPREICFEMAYKPDLSFMGAEQLLAVASHGTIEEEEPVSFYQNLDMALFYFAKQASDLERSTKHSRGLLKPHIAKYMSWLDRQIHEYEVGDPESRLPGWTSKIDDSKAMEGLIDELERTNAQGRFFMRVGRELVSIILGLKDPLEVMFESGLVERYYQEMSDTIPCCKHITKYLDLVCHKNPQLKVIEVGAGTGSFTGCILEALRGRYGQYVYTDISGAYFEAAREKFASLGSKISYQLLDVERDAVEQGYEEGSFDVVIAGWVLHATHDLTATIGHVRRLLKPHGKLVLLELTEPQALRNGFAFGTLPGWWLSTETERQWGPCVSTPEWSQLLLANGFEEVDLVLPDYENPICRESTIIIASRDGREEAEPASVESSITLLLKSGITFQATVAEEIRQVLEQQNGLRCQIAFIDKVPSSSIARGSVLVFLAELDQSYLSTLDEKSFGALQDLLGNAKTVFWLASSCKIASFSAEREMVRGLARVLATEKFSLTFVTLNLESLPLKANTCAHLASQVITSTIRDRSSGCELEYVERNGTLMISRVYPSDQMNQEIHSKTHTVLLNQEVQQSPPLILTVPNPGLLDSLRWEEDLARGNDLGKDEIEIEVQALGINFRDLLVVLGKFNADTVGCECAGIVRRVGANCTELQPGDRVCACVLGCARTYVRCHYKLAVKVPDFLSINEAASLPITGVTAHYSLVTLANLQKEDSVLIHSATGGTGQMALQIAQAIGAEVYVTVGTEEKRRLVKELYGVPETHILYSRDISFSKELLRRTDGRGVDVVVNSLSGEALLASWECVAPFGRFIELGKADIQANSKLPMSKFFGEVSFHAVAVDYIVEHRPSMIQTHLQAVMAMLNHGTIKVASPLHLHPVSEVEAAFRSMQSGTNTGKMVLTLSPMDVVPTWVPPTYSCRLDPHASYLIAGGLGGLGRSAARWMSQRGARYIILLSRSGPKSTAAQDLVNELQGAGITVRTPRCDVSCSESLAEALRQCADLPPIKGCLQCTMVLQDCLFESMTWDQWSTSIRSKVPSTWNLHTQLPRGLSFFVMLSSAAAIVGSMGQSNYAAGNSYQDGLAAHRLALGEKAISIDLGWMGDVGIVAENAELTRGKEAVADLAPVYETEFLALLDHYLDANLAQTPQHSQAIIGLVTPAQFWSRGAEPPDWLLECPLFRGLPRDSNEDGNNSGDGSGTRSDRNWADELARASSTTEATGIVVEALVQKLSKATSTPPEDIDRNRPLHVYGVDSLLAVEIRNWFGKVFKSDVAIFDITGQGSLEKVAETAAAHSAFSKKHQEEA</sequence>
<dbReference type="SMART" id="SM00825">
    <property type="entry name" value="PKS_KS"/>
    <property type="match status" value="1"/>
</dbReference>
<dbReference type="Pfam" id="PF00109">
    <property type="entry name" value="ketoacyl-synt"/>
    <property type="match status" value="1"/>
</dbReference>
<gene>
    <name evidence="13" type="ORF">VPNG_02118</name>
</gene>
<dbReference type="FunFam" id="3.40.50.720:FF:000209">
    <property type="entry name" value="Polyketide synthase Pks12"/>
    <property type="match status" value="1"/>
</dbReference>
<dbReference type="InterPro" id="IPR020841">
    <property type="entry name" value="PKS_Beta-ketoAc_synthase_dom"/>
</dbReference>
<reference evidence="13 14" key="1">
    <citation type="submission" date="2015-09" db="EMBL/GenBank/DDBJ databases">
        <title>Host preference determinants of Valsa canker pathogens revealed by comparative genomics.</title>
        <authorList>
            <person name="Yin Z."/>
            <person name="Huang L."/>
        </authorList>
    </citation>
    <scope>NUCLEOTIDE SEQUENCE [LARGE SCALE GENOMIC DNA]</scope>
    <source>
        <strain evidence="13 14">SXYLt</strain>
    </source>
</reference>
<dbReference type="InterPro" id="IPR042104">
    <property type="entry name" value="PKS_dehydratase_sf"/>
</dbReference>
<dbReference type="InterPro" id="IPR020807">
    <property type="entry name" value="PKS_DH"/>
</dbReference>
<dbReference type="InterPro" id="IPR018201">
    <property type="entry name" value="Ketoacyl_synth_AS"/>
</dbReference>
<feature type="active site" description="Proton acceptor; for dehydratase activity" evidence="8">
    <location>
        <position position="1059"/>
    </location>
</feature>
<comment type="caution">
    <text evidence="13">The sequence shown here is derived from an EMBL/GenBank/DDBJ whole genome shotgun (WGS) entry which is preliminary data.</text>
</comment>
<dbReference type="Gene3D" id="3.30.70.3290">
    <property type="match status" value="1"/>
</dbReference>